<name>D5RN18_9PROT</name>
<reference evidence="3 4" key="1">
    <citation type="submission" date="2010-04" db="EMBL/GenBank/DDBJ databases">
        <authorList>
            <person name="Qin X."/>
            <person name="Bachman B."/>
            <person name="Battles P."/>
            <person name="Bell A."/>
            <person name="Bess C."/>
            <person name="Bickham C."/>
            <person name="Chaboub L."/>
            <person name="Chen D."/>
            <person name="Coyle M."/>
            <person name="Deiros D.R."/>
            <person name="Dinh H."/>
            <person name="Forbes L."/>
            <person name="Fowler G."/>
            <person name="Francisco L."/>
            <person name="Fu Q."/>
            <person name="Gubbala S."/>
            <person name="Hale W."/>
            <person name="Han Y."/>
            <person name="Hemphill L."/>
            <person name="Highlander S.K."/>
            <person name="Hirani K."/>
            <person name="Hogues M."/>
            <person name="Jackson L."/>
            <person name="Jakkamsetti A."/>
            <person name="Javaid M."/>
            <person name="Jiang H."/>
            <person name="Korchina V."/>
            <person name="Kovar C."/>
            <person name="Lara F."/>
            <person name="Lee S."/>
            <person name="Mata R."/>
            <person name="Mathew T."/>
            <person name="Moen C."/>
            <person name="Morales K."/>
            <person name="Munidasa M."/>
            <person name="Nazareth L."/>
            <person name="Ngo R."/>
            <person name="Nguyen L."/>
            <person name="Okwuonu G."/>
            <person name="Ongeri F."/>
            <person name="Patil S."/>
            <person name="Petrosino J."/>
            <person name="Pham C."/>
            <person name="Pham P."/>
            <person name="Pu L.-L."/>
            <person name="Puazo M."/>
            <person name="Raj R."/>
            <person name="Reid J."/>
            <person name="Rouhana J."/>
            <person name="Saada N."/>
            <person name="Shang Y."/>
            <person name="Simmons D."/>
            <person name="Thornton R."/>
            <person name="Warren J."/>
            <person name="Weissenberger G."/>
            <person name="Zhang J."/>
            <person name="Zhang L."/>
            <person name="Zhou C."/>
            <person name="Zhu D."/>
            <person name="Muzny D."/>
            <person name="Worley K."/>
            <person name="Gibbs R."/>
        </authorList>
    </citation>
    <scope>NUCLEOTIDE SEQUENCE [LARGE SCALE GENOMIC DNA]</scope>
    <source>
        <strain evidence="3 4">ATCC 49957</strain>
    </source>
</reference>
<sequence>MLRWRRIARPRRQQRPDNHAKNDTETPMPPLDRRQLLHALAAAPLALALPGRARAQAASWPSGPLRWIVAYPAGGGTDALARILGAALSRELGQPVVIDNRPGAATNIGADAAAKAPPDGMTLFSADNGTLVFNPALFARLPYDPAKDFRPVGLMARFPLALAVKQDSTLRSAAELVEAARRAPGRIDYGSPGIGSPHHLTMARLARETGIELNHIPYRGLAPAMNDLVAGRFEAAILDIPSGGAYLREGRGARPLAVCDATRHPSMPEVPTIAEALGLPNFQAAAWQGLVVPTRTPDAVVARLSAMLGAALADAGVRERLGGTGIEPLPGGPAEFEALLQAERDVWVPLIRDLGITLE</sequence>
<dbReference type="InterPro" id="IPR006311">
    <property type="entry name" value="TAT_signal"/>
</dbReference>
<dbReference type="PROSITE" id="PS51318">
    <property type="entry name" value="TAT"/>
    <property type="match status" value="1"/>
</dbReference>
<dbReference type="Gene3D" id="3.40.190.10">
    <property type="entry name" value="Periplasmic binding protein-like II"/>
    <property type="match status" value="1"/>
</dbReference>
<feature type="compositionally biased region" description="Basic residues" evidence="2">
    <location>
        <begin position="1"/>
        <end position="13"/>
    </location>
</feature>
<dbReference type="EMBL" id="ADVL01000426">
    <property type="protein sequence ID" value="EFH11285.1"/>
    <property type="molecule type" value="Genomic_DNA"/>
</dbReference>
<evidence type="ECO:0000313" key="4">
    <source>
        <dbReference type="Proteomes" id="UP000005324"/>
    </source>
</evidence>
<evidence type="ECO:0000256" key="2">
    <source>
        <dbReference type="SAM" id="MobiDB-lite"/>
    </source>
</evidence>
<dbReference type="Pfam" id="PF03401">
    <property type="entry name" value="TctC"/>
    <property type="match status" value="1"/>
</dbReference>
<comment type="caution">
    <text evidence="3">The sequence shown here is derived from an EMBL/GenBank/DDBJ whole genome shotgun (WGS) entry which is preliminary data.</text>
</comment>
<dbReference type="InterPro" id="IPR042100">
    <property type="entry name" value="Bug_dom1"/>
</dbReference>
<organism evidence="3 4">
    <name type="scientific">Pseudoroseomonas cervicalis ATCC 49957</name>
    <dbReference type="NCBI Taxonomy" id="525371"/>
    <lineage>
        <taxon>Bacteria</taxon>
        <taxon>Pseudomonadati</taxon>
        <taxon>Pseudomonadota</taxon>
        <taxon>Alphaproteobacteria</taxon>
        <taxon>Acetobacterales</taxon>
        <taxon>Roseomonadaceae</taxon>
        <taxon>Roseomonas</taxon>
    </lineage>
</organism>
<dbReference type="AlphaFoldDB" id="D5RN18"/>
<keyword evidence="4" id="KW-1185">Reference proteome</keyword>
<dbReference type="HOGENOM" id="CLU_045683_0_0_5"/>
<dbReference type="PIRSF" id="PIRSF017082">
    <property type="entry name" value="YflP"/>
    <property type="match status" value="1"/>
</dbReference>
<dbReference type="PANTHER" id="PTHR42928:SF5">
    <property type="entry name" value="BLR1237 PROTEIN"/>
    <property type="match status" value="1"/>
</dbReference>
<feature type="compositionally biased region" description="Basic and acidic residues" evidence="2">
    <location>
        <begin position="14"/>
        <end position="24"/>
    </location>
</feature>
<proteinExistence type="inferred from homology"/>
<evidence type="ECO:0000256" key="1">
    <source>
        <dbReference type="ARBA" id="ARBA00006987"/>
    </source>
</evidence>
<protein>
    <submittedName>
        <fullName evidence="3">Tat pathway signal sequence domain protein</fullName>
    </submittedName>
</protein>
<dbReference type="PANTHER" id="PTHR42928">
    <property type="entry name" value="TRICARBOXYLATE-BINDING PROTEIN"/>
    <property type="match status" value="1"/>
</dbReference>
<comment type="similarity">
    <text evidence="1">Belongs to the UPF0065 (bug) family.</text>
</comment>
<dbReference type="InterPro" id="IPR005064">
    <property type="entry name" value="BUG"/>
</dbReference>
<dbReference type="Proteomes" id="UP000005324">
    <property type="component" value="Unassembled WGS sequence"/>
</dbReference>
<dbReference type="CDD" id="cd07012">
    <property type="entry name" value="PBP2_Bug_TTT"/>
    <property type="match status" value="1"/>
</dbReference>
<gene>
    <name evidence="3" type="ORF">HMPREF0731_2479</name>
</gene>
<evidence type="ECO:0000313" key="3">
    <source>
        <dbReference type="EMBL" id="EFH11285.1"/>
    </source>
</evidence>
<accession>D5RN18</accession>
<feature type="region of interest" description="Disordered" evidence="2">
    <location>
        <begin position="1"/>
        <end position="30"/>
    </location>
</feature>
<dbReference type="Gene3D" id="3.40.190.150">
    <property type="entry name" value="Bordetella uptake gene, domain 1"/>
    <property type="match status" value="1"/>
</dbReference>
<dbReference type="SUPFAM" id="SSF53850">
    <property type="entry name" value="Periplasmic binding protein-like II"/>
    <property type="match status" value="1"/>
</dbReference>